<evidence type="ECO:0000313" key="12">
    <source>
        <dbReference type="Proteomes" id="UP000030762"/>
    </source>
</evidence>
<dbReference type="InterPro" id="IPR001547">
    <property type="entry name" value="Glyco_hydro_5"/>
</dbReference>
<evidence type="ECO:0000256" key="2">
    <source>
        <dbReference type="ARBA" id="ARBA00022801"/>
    </source>
</evidence>
<accession>T0S7U4</accession>
<evidence type="ECO:0000256" key="8">
    <source>
        <dbReference type="SAM" id="MobiDB-lite"/>
    </source>
</evidence>
<keyword evidence="9" id="KW-0812">Transmembrane</keyword>
<evidence type="ECO:0000313" key="11">
    <source>
        <dbReference type="EMBL" id="EQC41238.1"/>
    </source>
</evidence>
<proteinExistence type="inferred from homology"/>
<organism evidence="11 12">
    <name type="scientific">Saprolegnia diclina (strain VS20)</name>
    <dbReference type="NCBI Taxonomy" id="1156394"/>
    <lineage>
        <taxon>Eukaryota</taxon>
        <taxon>Sar</taxon>
        <taxon>Stramenopiles</taxon>
        <taxon>Oomycota</taxon>
        <taxon>Saprolegniomycetes</taxon>
        <taxon>Saprolegniales</taxon>
        <taxon>Saprolegniaceae</taxon>
        <taxon>Saprolegnia</taxon>
    </lineage>
</organism>
<protein>
    <recommendedName>
        <fullName evidence="10">Glycoside hydrolase family 5 domain-containing protein</fullName>
    </recommendedName>
</protein>
<dbReference type="GO" id="GO:0004553">
    <property type="term" value="F:hydrolase activity, hydrolyzing O-glycosyl compounds"/>
    <property type="evidence" value="ECO:0007669"/>
    <property type="project" value="InterPro"/>
</dbReference>
<dbReference type="AlphaFoldDB" id="T0S7U4"/>
<evidence type="ECO:0000256" key="1">
    <source>
        <dbReference type="ARBA" id="ARBA00005641"/>
    </source>
</evidence>
<keyword evidence="5 7" id="KW-0326">Glycosidase</keyword>
<feature type="transmembrane region" description="Helical" evidence="9">
    <location>
        <begin position="103"/>
        <end position="121"/>
    </location>
</feature>
<keyword evidence="3" id="KW-0136">Cellulose degradation</keyword>
<dbReference type="Proteomes" id="UP000030762">
    <property type="component" value="Unassembled WGS sequence"/>
</dbReference>
<evidence type="ECO:0000256" key="5">
    <source>
        <dbReference type="ARBA" id="ARBA00023295"/>
    </source>
</evidence>
<evidence type="ECO:0000256" key="6">
    <source>
        <dbReference type="ARBA" id="ARBA00023326"/>
    </source>
</evidence>
<feature type="domain" description="Glycoside hydrolase family 5" evidence="10">
    <location>
        <begin position="198"/>
        <end position="532"/>
    </location>
</feature>
<feature type="region of interest" description="Disordered" evidence="8">
    <location>
        <begin position="1"/>
        <end position="92"/>
    </location>
</feature>
<keyword evidence="4" id="KW-0119">Carbohydrate metabolism</keyword>
<dbReference type="eggNOG" id="ENOG502S3EZ">
    <property type="taxonomic scope" value="Eukaryota"/>
</dbReference>
<keyword evidence="2 7" id="KW-0378">Hydrolase</keyword>
<dbReference type="PANTHER" id="PTHR35923">
    <property type="entry name" value="MAJOR EXTRACELLULAR ENDOGLUCANASE"/>
    <property type="match status" value="1"/>
</dbReference>
<dbReference type="Gene3D" id="3.20.20.80">
    <property type="entry name" value="Glycosidases"/>
    <property type="match status" value="1"/>
</dbReference>
<evidence type="ECO:0000256" key="7">
    <source>
        <dbReference type="RuleBase" id="RU361153"/>
    </source>
</evidence>
<evidence type="ECO:0000256" key="3">
    <source>
        <dbReference type="ARBA" id="ARBA00023001"/>
    </source>
</evidence>
<dbReference type="GO" id="GO:0030245">
    <property type="term" value="P:cellulose catabolic process"/>
    <property type="evidence" value="ECO:0007669"/>
    <property type="project" value="UniProtKB-KW"/>
</dbReference>
<evidence type="ECO:0000259" key="10">
    <source>
        <dbReference type="Pfam" id="PF00150"/>
    </source>
</evidence>
<dbReference type="OrthoDB" id="442731at2759"/>
<dbReference type="InterPro" id="IPR017853">
    <property type="entry name" value="GH"/>
</dbReference>
<evidence type="ECO:0000256" key="4">
    <source>
        <dbReference type="ARBA" id="ARBA00023277"/>
    </source>
</evidence>
<evidence type="ECO:0000256" key="9">
    <source>
        <dbReference type="SAM" id="Phobius"/>
    </source>
</evidence>
<reference evidence="11 12" key="1">
    <citation type="submission" date="2012-04" db="EMBL/GenBank/DDBJ databases">
        <title>The Genome Sequence of Saprolegnia declina VS20.</title>
        <authorList>
            <consortium name="The Broad Institute Genome Sequencing Platform"/>
            <person name="Russ C."/>
            <person name="Nusbaum C."/>
            <person name="Tyler B."/>
            <person name="van West P."/>
            <person name="Dieguez-Uribeondo J."/>
            <person name="de Bruijn I."/>
            <person name="Tripathy S."/>
            <person name="Jiang R."/>
            <person name="Young S.K."/>
            <person name="Zeng Q."/>
            <person name="Gargeya S."/>
            <person name="Fitzgerald M."/>
            <person name="Haas B."/>
            <person name="Abouelleil A."/>
            <person name="Alvarado L."/>
            <person name="Arachchi H.M."/>
            <person name="Berlin A."/>
            <person name="Chapman S.B."/>
            <person name="Goldberg J."/>
            <person name="Griggs A."/>
            <person name="Gujja S."/>
            <person name="Hansen M."/>
            <person name="Howarth C."/>
            <person name="Imamovic A."/>
            <person name="Larimer J."/>
            <person name="McCowen C."/>
            <person name="Montmayeur A."/>
            <person name="Murphy C."/>
            <person name="Neiman D."/>
            <person name="Pearson M."/>
            <person name="Priest M."/>
            <person name="Roberts A."/>
            <person name="Saif S."/>
            <person name="Shea T."/>
            <person name="Sisk P."/>
            <person name="Sykes S."/>
            <person name="Wortman J."/>
            <person name="Nusbaum C."/>
            <person name="Birren B."/>
        </authorList>
    </citation>
    <scope>NUCLEOTIDE SEQUENCE [LARGE SCALE GENOMIC DNA]</scope>
    <source>
        <strain evidence="11 12">VS20</strain>
    </source>
</reference>
<name>T0S7U4_SAPDV</name>
<dbReference type="GeneID" id="19941940"/>
<dbReference type="RefSeq" id="XP_008604952.1">
    <property type="nucleotide sequence ID" value="XM_008606730.1"/>
</dbReference>
<dbReference type="VEuPathDB" id="FungiDB:SDRG_01213"/>
<keyword evidence="9" id="KW-1133">Transmembrane helix</keyword>
<dbReference type="OMA" id="WANGQNG"/>
<dbReference type="EMBL" id="JH767134">
    <property type="protein sequence ID" value="EQC41238.1"/>
    <property type="molecule type" value="Genomic_DNA"/>
</dbReference>
<keyword evidence="9" id="KW-0472">Membrane</keyword>
<dbReference type="PANTHER" id="PTHR35923:SF2">
    <property type="entry name" value="ENDOGLUCANASE"/>
    <property type="match status" value="1"/>
</dbReference>
<dbReference type="InParanoid" id="T0S7U4"/>
<keyword evidence="12" id="KW-1185">Reference proteome</keyword>
<gene>
    <name evidence="11" type="ORF">SDRG_01213</name>
</gene>
<sequence>MHPVEERAILESMETSPRMTSPRGHQDEEEDDMYAGRRPSASPAAYKRYESGAIDDDEVAPGHPDDADPIQGELQQMPGHRPRKKTATDEGRPSCGMIWRRRCIFLVLFAGCAAVVAYFVIKLVAQKSSDLSTGNGATVPAAPSGAIQDGVGASVDPAVGSNPVKYPASKCKQPNYVSSNGKIYIVGTDGTNRPVSIKGINWSGMETGNAIPYGLWANGQNGTTVYEVASFLARNNFNSVRLPLSIESILQNRVPNKELINVFSNKAIDPSTYLSLLSSLVKAFAYRGISVLLDLHVLTNSDIGPKWTSDKISQASYLSAVDTLTKTFCNDAHWNVIGIDLKNEPSQMTWGGKTSTDWRVAATLIGNQMLQGCPNWLAFVEGVNDLHTMTLPTGVYTSYYDWWGGGLQNAGDYPISLSTDNKIVFAPHYYSPSVYPQMYLLKDGTQVGDLIGYYTELDNATLKSVVLATANNMFGYLTTGPQKATIVLGEFGGLYTQDRHANHTVRRVIESCMDMVKQPGFAGGYVWSLNPESAYNYNPSDHKGVWQEGLVALDWVTVNKPYLNALKQMDAMADLIKFPCIS</sequence>
<dbReference type="SUPFAM" id="SSF51445">
    <property type="entry name" value="(Trans)glycosidases"/>
    <property type="match status" value="1"/>
</dbReference>
<keyword evidence="6" id="KW-0624">Polysaccharide degradation</keyword>
<dbReference type="STRING" id="1156394.T0S7U4"/>
<comment type="similarity">
    <text evidence="1 7">Belongs to the glycosyl hydrolase 5 (cellulase A) family.</text>
</comment>
<dbReference type="Pfam" id="PF00150">
    <property type="entry name" value="Cellulase"/>
    <property type="match status" value="1"/>
</dbReference>